<accession>B9RCT0</accession>
<protein>
    <submittedName>
        <fullName evidence="1">Uncharacterized protein</fullName>
    </submittedName>
</protein>
<proteinExistence type="predicted"/>
<dbReference type="EMBL" id="EQ973774">
    <property type="protein sequence ID" value="EEF51351.1"/>
    <property type="molecule type" value="Genomic_DNA"/>
</dbReference>
<reference evidence="2" key="1">
    <citation type="journal article" date="2010" name="Nat. Biotechnol.">
        <title>Draft genome sequence of the oilseed species Ricinus communis.</title>
        <authorList>
            <person name="Chan A.P."/>
            <person name="Crabtree J."/>
            <person name="Zhao Q."/>
            <person name="Lorenzi H."/>
            <person name="Orvis J."/>
            <person name="Puiu D."/>
            <person name="Melake-Berhan A."/>
            <person name="Jones K.M."/>
            <person name="Redman J."/>
            <person name="Chen G."/>
            <person name="Cahoon E.B."/>
            <person name="Gedil M."/>
            <person name="Stanke M."/>
            <person name="Haas B.J."/>
            <person name="Wortman J.R."/>
            <person name="Fraser-Liggett C.M."/>
            <person name="Ravel J."/>
            <person name="Rabinowicz P.D."/>
        </authorList>
    </citation>
    <scope>NUCLEOTIDE SEQUENCE [LARGE SCALE GENOMIC DNA]</scope>
    <source>
        <strain evidence="2">cv. Hale</strain>
    </source>
</reference>
<dbReference type="Proteomes" id="UP000008311">
    <property type="component" value="Unassembled WGS sequence"/>
</dbReference>
<sequence length="68" mass="7465">MNEAIAACKDVQGFVPGLGKWYQKSKHGLTTLKLHMEDGGNVKEPPPSSGFWTTEMNEAVTSQFPPNM</sequence>
<keyword evidence="2" id="KW-1185">Reference proteome</keyword>
<name>B9RCT0_RICCO</name>
<evidence type="ECO:0000313" key="2">
    <source>
        <dbReference type="Proteomes" id="UP000008311"/>
    </source>
</evidence>
<organism evidence="1 2">
    <name type="scientific">Ricinus communis</name>
    <name type="common">Castor bean</name>
    <dbReference type="NCBI Taxonomy" id="3988"/>
    <lineage>
        <taxon>Eukaryota</taxon>
        <taxon>Viridiplantae</taxon>
        <taxon>Streptophyta</taxon>
        <taxon>Embryophyta</taxon>
        <taxon>Tracheophyta</taxon>
        <taxon>Spermatophyta</taxon>
        <taxon>Magnoliopsida</taxon>
        <taxon>eudicotyledons</taxon>
        <taxon>Gunneridae</taxon>
        <taxon>Pentapetalae</taxon>
        <taxon>rosids</taxon>
        <taxon>fabids</taxon>
        <taxon>Malpighiales</taxon>
        <taxon>Euphorbiaceae</taxon>
        <taxon>Acalyphoideae</taxon>
        <taxon>Acalypheae</taxon>
        <taxon>Ricinus</taxon>
    </lineage>
</organism>
<gene>
    <name evidence="1" type="ORF">RCOM_1692060</name>
</gene>
<dbReference type="AlphaFoldDB" id="B9RCT0"/>
<evidence type="ECO:0000313" key="1">
    <source>
        <dbReference type="EMBL" id="EEF51351.1"/>
    </source>
</evidence>
<dbReference type="InParanoid" id="B9RCT0"/>